<accession>A0A1H9ALC1</accession>
<evidence type="ECO:0000313" key="3">
    <source>
        <dbReference type="Proteomes" id="UP000198504"/>
    </source>
</evidence>
<dbReference type="STRING" id="1036181.SAMN05421756_101644"/>
<evidence type="ECO:0000259" key="1">
    <source>
        <dbReference type="Pfam" id="PF10593"/>
    </source>
</evidence>
<dbReference type="EMBL" id="FOFA01000001">
    <property type="protein sequence ID" value="SEP77267.1"/>
    <property type="molecule type" value="Genomic_DNA"/>
</dbReference>
<feature type="domain" description="Putative endonuclease Z1" evidence="1">
    <location>
        <begin position="265"/>
        <end position="470"/>
    </location>
</feature>
<protein>
    <submittedName>
        <fullName evidence="2">Z1 domain-containing protein</fullName>
    </submittedName>
</protein>
<dbReference type="Pfam" id="PF10593">
    <property type="entry name" value="Z1"/>
    <property type="match status" value="1"/>
</dbReference>
<organism evidence="2 3">
    <name type="scientific">Microlunatus flavus</name>
    <dbReference type="NCBI Taxonomy" id="1036181"/>
    <lineage>
        <taxon>Bacteria</taxon>
        <taxon>Bacillati</taxon>
        <taxon>Actinomycetota</taxon>
        <taxon>Actinomycetes</taxon>
        <taxon>Propionibacteriales</taxon>
        <taxon>Propionibacteriaceae</taxon>
        <taxon>Microlunatus</taxon>
    </lineage>
</organism>
<reference evidence="3" key="1">
    <citation type="submission" date="2016-10" db="EMBL/GenBank/DDBJ databases">
        <authorList>
            <person name="Varghese N."/>
            <person name="Submissions S."/>
        </authorList>
    </citation>
    <scope>NUCLEOTIDE SEQUENCE [LARGE SCALE GENOMIC DNA]</scope>
    <source>
        <strain evidence="3">CGMCC 4.6856</strain>
    </source>
</reference>
<dbReference type="Proteomes" id="UP000198504">
    <property type="component" value="Unassembled WGS sequence"/>
</dbReference>
<dbReference type="OrthoDB" id="436461at2"/>
<keyword evidence="3" id="KW-1185">Reference proteome</keyword>
<name>A0A1H9ALC1_9ACTN</name>
<dbReference type="InterPro" id="IPR018310">
    <property type="entry name" value="Put_endonuclease_Z1-dom"/>
</dbReference>
<dbReference type="RefSeq" id="WP_091177628.1">
    <property type="nucleotide sequence ID" value="NZ_FOFA01000001.1"/>
</dbReference>
<gene>
    <name evidence="2" type="ORF">SAMN05421756_101644</name>
</gene>
<proteinExistence type="predicted"/>
<evidence type="ECO:0000313" key="2">
    <source>
        <dbReference type="EMBL" id="SEP77267.1"/>
    </source>
</evidence>
<sequence length="682" mass="75471">MTETARLDGILAKSIDENTRNGMWSSVSEILKQGPSEGVASQTTSLALGYVQSGKTTSITALAAAAADAGYQLIVALLGSTNLLLDQNSSRLEGSLGITTRSDYVWISETNPATEASGKKLRKFVEMGRVCLVPVLKHAGRIRAVAKQLEKIPDDLRVLIIDDEADQASLNTSKDAESRTYSAIRDLRNAVPNHLYVQYTATPYAPLLLDAADLLSPQHVEFLVPGKGYTGGKQFFIDNADRVIRNVPLLDEQASKTPPLQMQKSLFQAVSAFLAGSALLLHHGTASPPISMLVHSTARNDVQARYEFLIRRQLEQWKKSVVAGDITTVPESIIEERQRIVAHGAQDTDDSTFASKLKVVISEAMTWLVNSAADVNKVDWHVSPIHILVGGNKLDRGFTVEGLTVTYMNRPASPQVDTLEQRARAFGYRADLLPYCQFFASKKTIRSLTEVVHTEEDLRARLRDHVESGGSVHTWAAEIGLLLPEGMTPTRSSVTSALSTMKLGWHQMRMPSRLTDDTQHNQALLEQVGLMRARPLSQGRLGFRTIHVDSMKTLEHLLNGWARPSYSPGWLHEELVDAVARRFAHVKRATVMLMEDGGKPRKRRWLDDVGFVNLFQGRDLKPQSNGDFYPGDRFVENVEQEPDQIIVQVHRTQVRGHENEGELLALAIYPGAGLVVRKESDV</sequence>
<dbReference type="AlphaFoldDB" id="A0A1H9ALC1"/>